<reference evidence="1 2" key="1">
    <citation type="journal article" date="2020" name="Harmful Algae">
        <title>Molecular and morphological characterization of a novel dihydroanatoxin-a producing Microcoleus species (cyanobacteria) from the Russian River, California, USA.</title>
        <authorList>
            <person name="Conklin K.Y."/>
            <person name="Stancheva R."/>
            <person name="Otten T.G."/>
            <person name="Fadness R."/>
            <person name="Boyer G.L."/>
            <person name="Read B."/>
            <person name="Zhang X."/>
            <person name="Sheath R.G."/>
        </authorList>
    </citation>
    <scope>NUCLEOTIDE SEQUENCE [LARGE SCALE GENOMIC DNA]</scope>
    <source>
        <strain evidence="1 2">PTRS2</strain>
    </source>
</reference>
<evidence type="ECO:0000313" key="2">
    <source>
        <dbReference type="Proteomes" id="UP001384579"/>
    </source>
</evidence>
<evidence type="ECO:0000313" key="1">
    <source>
        <dbReference type="EMBL" id="MEK0189478.1"/>
    </source>
</evidence>
<dbReference type="Proteomes" id="UP001384579">
    <property type="component" value="Unassembled WGS sequence"/>
</dbReference>
<comment type="caution">
    <text evidence="1">The sequence shown here is derived from an EMBL/GenBank/DDBJ whole genome shotgun (WGS) entry which is preliminary data.</text>
</comment>
<dbReference type="RefSeq" id="WP_340542633.1">
    <property type="nucleotide sequence ID" value="NZ_JBBLXS010001286.1"/>
</dbReference>
<accession>A0ABU8YYT4</accession>
<organism evidence="1 2">
    <name type="scientific">Microcoleus anatoxicus PTRS2</name>
    <dbReference type="NCBI Taxonomy" id="2705321"/>
    <lineage>
        <taxon>Bacteria</taxon>
        <taxon>Bacillati</taxon>
        <taxon>Cyanobacteriota</taxon>
        <taxon>Cyanophyceae</taxon>
        <taxon>Oscillatoriophycideae</taxon>
        <taxon>Oscillatoriales</taxon>
        <taxon>Microcoleaceae</taxon>
        <taxon>Microcoleus</taxon>
        <taxon>Microcoleus anatoxicus</taxon>
    </lineage>
</organism>
<gene>
    <name evidence="1" type="ORF">WMG39_32240</name>
</gene>
<feature type="non-terminal residue" evidence="1">
    <location>
        <position position="167"/>
    </location>
</feature>
<sequence>AIAQSSIRECLNEFVRQGVSPDKAADLCSSGGLAIERCVENKRFSTYEGAPRQRKDGKTEYIYPIDAFSAERSTGTQCWTDHRNFFNPKNVCWASSIRVSVLSEEEAVNQCRNAVGGNPVAPVSIPGGGGTTWTNPVGGSPQAIQQCMENLLYRTEVQKPFSGWICV</sequence>
<name>A0ABU8YYT4_9CYAN</name>
<keyword evidence="2" id="KW-1185">Reference proteome</keyword>
<feature type="non-terminal residue" evidence="1">
    <location>
        <position position="1"/>
    </location>
</feature>
<protein>
    <submittedName>
        <fullName evidence="1">Uncharacterized protein</fullName>
    </submittedName>
</protein>
<dbReference type="EMBL" id="JBBLXS010001286">
    <property type="protein sequence ID" value="MEK0189478.1"/>
    <property type="molecule type" value="Genomic_DNA"/>
</dbReference>
<proteinExistence type="predicted"/>